<dbReference type="InterPro" id="IPR001965">
    <property type="entry name" value="Znf_PHD"/>
</dbReference>
<dbReference type="InterPro" id="IPR001025">
    <property type="entry name" value="BAH_dom"/>
</dbReference>
<feature type="region of interest" description="Disordered" evidence="5">
    <location>
        <begin position="115"/>
        <end position="146"/>
    </location>
</feature>
<dbReference type="AlphaFoldDB" id="A0A0A0L2X4"/>
<feature type="region of interest" description="Disordered" evidence="5">
    <location>
        <begin position="372"/>
        <end position="432"/>
    </location>
</feature>
<keyword evidence="1" id="KW-0479">Metal-binding</keyword>
<dbReference type="SUPFAM" id="SSF57903">
    <property type="entry name" value="FYVE/PHD zinc finger"/>
    <property type="match status" value="1"/>
</dbReference>
<dbReference type="GO" id="GO:0003682">
    <property type="term" value="F:chromatin binding"/>
    <property type="evidence" value="ECO:0007669"/>
    <property type="project" value="InterPro"/>
</dbReference>
<reference evidence="8 9" key="2">
    <citation type="journal article" date="2009" name="PLoS ONE">
        <title>An integrated genetic and cytogenetic map of the cucumber genome.</title>
        <authorList>
            <person name="Ren Y."/>
            <person name="Zhang Z."/>
            <person name="Liu J."/>
            <person name="Staub J.E."/>
            <person name="Han Y."/>
            <person name="Cheng Z."/>
            <person name="Li X."/>
            <person name="Lu J."/>
            <person name="Miao H."/>
            <person name="Kang H."/>
            <person name="Xie B."/>
            <person name="Gu X."/>
            <person name="Wang X."/>
            <person name="Du Y."/>
            <person name="Jin W."/>
            <person name="Huang S."/>
        </authorList>
    </citation>
    <scope>NUCLEOTIDE SEQUENCE [LARGE SCALE GENOMIC DNA]</scope>
    <source>
        <strain evidence="9">cv. 9930</strain>
    </source>
</reference>
<keyword evidence="9" id="KW-1185">Reference proteome</keyword>
<feature type="domain" description="BAH" evidence="7">
    <location>
        <begin position="799"/>
        <end position="928"/>
    </location>
</feature>
<keyword evidence="3" id="KW-0862">Zinc</keyword>
<dbReference type="Pfam" id="PF25073">
    <property type="entry name" value="DUF7797"/>
    <property type="match status" value="1"/>
</dbReference>
<organism evidence="8 9">
    <name type="scientific">Cucumis sativus</name>
    <name type="common">Cucumber</name>
    <dbReference type="NCBI Taxonomy" id="3659"/>
    <lineage>
        <taxon>Eukaryota</taxon>
        <taxon>Viridiplantae</taxon>
        <taxon>Streptophyta</taxon>
        <taxon>Embryophyta</taxon>
        <taxon>Tracheophyta</taxon>
        <taxon>Spermatophyta</taxon>
        <taxon>Magnoliopsida</taxon>
        <taxon>eudicotyledons</taxon>
        <taxon>Gunneridae</taxon>
        <taxon>Pentapetalae</taxon>
        <taxon>rosids</taxon>
        <taxon>fabids</taxon>
        <taxon>Cucurbitales</taxon>
        <taxon>Cucurbitaceae</taxon>
        <taxon>Benincaseae</taxon>
        <taxon>Cucumis</taxon>
    </lineage>
</organism>
<dbReference type="PROSITE" id="PS01359">
    <property type="entry name" value="ZF_PHD_1"/>
    <property type="match status" value="1"/>
</dbReference>
<feature type="compositionally biased region" description="Polar residues" evidence="5">
    <location>
        <begin position="663"/>
        <end position="680"/>
    </location>
</feature>
<dbReference type="InterPro" id="IPR011011">
    <property type="entry name" value="Znf_FYVE_PHD"/>
</dbReference>
<feature type="domain" description="PHD-type" evidence="6">
    <location>
        <begin position="487"/>
        <end position="539"/>
    </location>
</feature>
<dbReference type="PROSITE" id="PS50016">
    <property type="entry name" value="ZF_PHD_2"/>
    <property type="match status" value="1"/>
</dbReference>
<dbReference type="InterPro" id="IPR043151">
    <property type="entry name" value="BAH_sf"/>
</dbReference>
<dbReference type="eggNOG" id="ENOG502QT38">
    <property type="taxonomic scope" value="Eukaryota"/>
</dbReference>
<reference evidence="8 9" key="4">
    <citation type="journal article" date="2011" name="BMC Genomics">
        <title>RNA-Seq improves annotation of protein-coding genes in the cucumber genome.</title>
        <authorList>
            <person name="Li Z."/>
            <person name="Zhang Z."/>
            <person name="Yan P."/>
            <person name="Huang S."/>
            <person name="Fei Z."/>
            <person name="Lin K."/>
        </authorList>
    </citation>
    <scope>NUCLEOTIDE SEQUENCE [LARGE SCALE GENOMIC DNA]</scope>
    <source>
        <strain evidence="9">cv. 9930</strain>
    </source>
</reference>
<evidence type="ECO:0000256" key="5">
    <source>
        <dbReference type="SAM" id="MobiDB-lite"/>
    </source>
</evidence>
<accession>A0A0A0L2X4</accession>
<feature type="compositionally biased region" description="Polar residues" evidence="5">
    <location>
        <begin position="607"/>
        <end position="616"/>
    </location>
</feature>
<dbReference type="GO" id="GO:0008270">
    <property type="term" value="F:zinc ion binding"/>
    <property type="evidence" value="ECO:0007669"/>
    <property type="project" value="UniProtKB-KW"/>
</dbReference>
<feature type="compositionally biased region" description="Polar residues" evidence="5">
    <location>
        <begin position="255"/>
        <end position="267"/>
    </location>
</feature>
<proteinExistence type="predicted"/>
<feature type="compositionally biased region" description="Basic and acidic residues" evidence="5">
    <location>
        <begin position="682"/>
        <end position="691"/>
    </location>
</feature>
<feature type="region of interest" description="Disordered" evidence="5">
    <location>
        <begin position="589"/>
        <end position="618"/>
    </location>
</feature>
<reference evidence="8 9" key="1">
    <citation type="journal article" date="2009" name="Nat. Genet.">
        <title>The genome of the cucumber, Cucumis sativus L.</title>
        <authorList>
            <person name="Huang S."/>
            <person name="Li R."/>
            <person name="Zhang Z."/>
            <person name="Li L."/>
            <person name="Gu X."/>
            <person name="Fan W."/>
            <person name="Lucas W.J."/>
            <person name="Wang X."/>
            <person name="Xie B."/>
            <person name="Ni P."/>
            <person name="Ren Y."/>
            <person name="Zhu H."/>
            <person name="Li J."/>
            <person name="Lin K."/>
            <person name="Jin W."/>
            <person name="Fei Z."/>
            <person name="Li G."/>
            <person name="Staub J."/>
            <person name="Kilian A."/>
            <person name="van der Vossen E.A."/>
            <person name="Wu Y."/>
            <person name="Guo J."/>
            <person name="He J."/>
            <person name="Jia Z."/>
            <person name="Ren Y."/>
            <person name="Tian G."/>
            <person name="Lu Y."/>
            <person name="Ruan J."/>
            <person name="Qian W."/>
            <person name="Wang M."/>
            <person name="Huang Q."/>
            <person name="Li B."/>
            <person name="Xuan Z."/>
            <person name="Cao J."/>
            <person name="Asan"/>
            <person name="Wu Z."/>
            <person name="Zhang J."/>
            <person name="Cai Q."/>
            <person name="Bai Y."/>
            <person name="Zhao B."/>
            <person name="Han Y."/>
            <person name="Li Y."/>
            <person name="Li X."/>
            <person name="Wang S."/>
            <person name="Shi Q."/>
            <person name="Liu S."/>
            <person name="Cho W.K."/>
            <person name="Kim J.Y."/>
            <person name="Xu Y."/>
            <person name="Heller-Uszynska K."/>
            <person name="Miao H."/>
            <person name="Cheng Z."/>
            <person name="Zhang S."/>
            <person name="Wu J."/>
            <person name="Yang Y."/>
            <person name="Kang H."/>
            <person name="Li M."/>
            <person name="Liang H."/>
            <person name="Ren X."/>
            <person name="Shi Z."/>
            <person name="Wen M."/>
            <person name="Jian M."/>
            <person name="Yang H."/>
            <person name="Zhang G."/>
            <person name="Yang Z."/>
            <person name="Chen R."/>
            <person name="Liu S."/>
            <person name="Li J."/>
            <person name="Ma L."/>
            <person name="Liu H."/>
            <person name="Zhou Y."/>
            <person name="Zhao J."/>
            <person name="Fang X."/>
            <person name="Li G."/>
            <person name="Fang L."/>
            <person name="Li Y."/>
            <person name="Liu D."/>
            <person name="Zheng H."/>
            <person name="Zhang Y."/>
            <person name="Qin N."/>
            <person name="Li Z."/>
            <person name="Yang G."/>
            <person name="Yang S."/>
            <person name="Bolund L."/>
            <person name="Kristiansen K."/>
            <person name="Zheng H."/>
            <person name="Li S."/>
            <person name="Zhang X."/>
            <person name="Yang H."/>
            <person name="Wang J."/>
            <person name="Sun R."/>
            <person name="Zhang B."/>
            <person name="Jiang S."/>
            <person name="Wang J."/>
            <person name="Du Y."/>
            <person name="Li S."/>
        </authorList>
    </citation>
    <scope>NUCLEOTIDE SEQUENCE [LARGE SCALE GENOMIC DNA]</scope>
    <source>
        <strain evidence="9">cv. 9930</strain>
    </source>
</reference>
<feature type="region of interest" description="Disordered" evidence="5">
    <location>
        <begin position="235"/>
        <end position="307"/>
    </location>
</feature>
<dbReference type="PANTHER" id="PTHR47527">
    <property type="entry name" value="RING/FYVE/PHD ZINC FINGER SUPERFAMILY PROTEIN"/>
    <property type="match status" value="1"/>
</dbReference>
<evidence type="ECO:0000256" key="3">
    <source>
        <dbReference type="ARBA" id="ARBA00022833"/>
    </source>
</evidence>
<evidence type="ECO:0000313" key="8">
    <source>
        <dbReference type="EMBL" id="KGN56088.1"/>
    </source>
</evidence>
<evidence type="ECO:0000259" key="7">
    <source>
        <dbReference type="PROSITE" id="PS51038"/>
    </source>
</evidence>
<dbReference type="InterPro" id="IPR019787">
    <property type="entry name" value="Znf_PHD-finger"/>
</dbReference>
<dbReference type="Proteomes" id="UP000029981">
    <property type="component" value="Chromosome 3"/>
</dbReference>
<evidence type="ECO:0008006" key="10">
    <source>
        <dbReference type="Google" id="ProtNLM"/>
    </source>
</evidence>
<feature type="compositionally biased region" description="Basic and acidic residues" evidence="5">
    <location>
        <begin position="118"/>
        <end position="129"/>
    </location>
</feature>
<reference evidence="8 9" key="3">
    <citation type="journal article" date="2010" name="BMC Genomics">
        <title>Transcriptome sequencing and comparative analysis of cucumber flowers with different sex types.</title>
        <authorList>
            <person name="Guo S."/>
            <person name="Zheng Y."/>
            <person name="Joung J.G."/>
            <person name="Liu S."/>
            <person name="Zhang Z."/>
            <person name="Crasta O.R."/>
            <person name="Sobral B.W."/>
            <person name="Xu Y."/>
            <person name="Huang S."/>
            <person name="Fei Z."/>
        </authorList>
    </citation>
    <scope>NUCLEOTIDE SEQUENCE [LARGE SCALE GENOMIC DNA]</scope>
    <source>
        <strain evidence="9">cv. 9930</strain>
    </source>
</reference>
<dbReference type="Pfam" id="PF00628">
    <property type="entry name" value="PHD"/>
    <property type="match status" value="1"/>
</dbReference>
<feature type="region of interest" description="Disordered" evidence="5">
    <location>
        <begin position="634"/>
        <end position="712"/>
    </location>
</feature>
<dbReference type="Gene3D" id="3.30.40.10">
    <property type="entry name" value="Zinc/RING finger domain, C3HC4 (zinc finger)"/>
    <property type="match status" value="1"/>
</dbReference>
<dbReference type="SMART" id="SM00439">
    <property type="entry name" value="BAH"/>
    <property type="match status" value="1"/>
</dbReference>
<evidence type="ECO:0000256" key="1">
    <source>
        <dbReference type="ARBA" id="ARBA00022723"/>
    </source>
</evidence>
<evidence type="ECO:0000259" key="6">
    <source>
        <dbReference type="PROSITE" id="PS50016"/>
    </source>
</evidence>
<feature type="compositionally biased region" description="Polar residues" evidence="5">
    <location>
        <begin position="372"/>
        <end position="383"/>
    </location>
</feature>
<dbReference type="Gramene" id="KGN56088">
    <property type="protein sequence ID" value="KGN56088"/>
    <property type="gene ID" value="Csa_3G073800"/>
</dbReference>
<dbReference type="InterPro" id="IPR056699">
    <property type="entry name" value="DUF7797"/>
</dbReference>
<dbReference type="Pfam" id="PF01426">
    <property type="entry name" value="BAH"/>
    <property type="match status" value="1"/>
</dbReference>
<gene>
    <name evidence="8" type="ORF">Csa_3G073800</name>
</gene>
<dbReference type="SMART" id="SM00249">
    <property type="entry name" value="PHD"/>
    <property type="match status" value="1"/>
</dbReference>
<protein>
    <recommendedName>
        <fullName evidence="10">PHD-type domain-containing protein</fullName>
    </recommendedName>
</protein>
<feature type="region of interest" description="Disordered" evidence="5">
    <location>
        <begin position="942"/>
        <end position="976"/>
    </location>
</feature>
<evidence type="ECO:0000256" key="4">
    <source>
        <dbReference type="PROSITE-ProRule" id="PRU00146"/>
    </source>
</evidence>
<name>A0A0A0L2X4_CUCSA</name>
<dbReference type="InterPro" id="IPR013083">
    <property type="entry name" value="Znf_RING/FYVE/PHD"/>
</dbReference>
<dbReference type="EMBL" id="CM002924">
    <property type="protein sequence ID" value="KGN56088.1"/>
    <property type="molecule type" value="Genomic_DNA"/>
</dbReference>
<sequence length="976" mass="106364">MDGLVKVETKETNTVAFLCRQKNSFRSGTATATATNHKPQPSFASSPPKLNAFTFYYSSNNLNYPPKPLSFLPLNFQFFKFPSSPFSFSSPTTSFSSSGSSPMEETALVDVQPALPTSDKRPIEIHDDNQLAEPQSRKKPRNACDLGPNLRRVAEIVLVMSTMTALRGGKKPSDAEVGLMAEARAKLVRICEGLPPKDIVGREGISALIEDLGLHARDQKLGFRGPRLTIAEKLAQSKKKMEDSKKYGPPPGYGSHTTQKGSSSSVESRGPLPTVRMFPSEKPGPVPASVGGTAGTLPSGHGSVAGPTSIQVQAQTPSNEVRSHIISSGYSIGRQGMDSSSLLHGTERPLNGAYGSQMQVNSLANHPLASAPTWSAQTQSALTTKGGPEHKFPNHSAVNAQGTTDSRALRSSSQAARDQSFRPPISQTGTGNLTGLQPPLQNMNFVQGPSLSNNHNEIVKIIQKLLQPQLPDHPTWNPPSRDYMNKAVTCQTCQVTINEIDTVLICDACEKGYHLKCVQSPNQRAIPRGEWHCPRCLTISNGKPLPPKYGRVMRSNPPPKLSVNTSGTQLLEKRSGAIEQKASAGQLKLVSNGGSDLPTPQPADYGSNANESSGIKISNVEEIHGNNFLPIRKDIDEKPIPTSPTSLNTPAKSLGLVCEPSSGELSSETSAQPIKSSQASIGDDKSSTKEEPPEESQTTADSSSLPKPPDIPRIVDQKMVSAGPEIPSSTASAHDTSIVKKDDHEVLQENNVENFEASIINREQPGASSNDLHNVEWIGEQYQILDMRAYYKSCRVDGVTYKVEEFALFQSSNGKLMPYRLHSFSHEYESGLKWAILKKCYFYEDLPKEVAHLHPCSPEEHEVYTSDGYICLDLGLIRGPCEVLSVAKYKEELERRKQLSPGEDNGIKPIFLCKWFYTEASKEFVPFTGAICENFSVTQSQPLQEEIQSQPSQEQIQSQPSQEQIQSQPLQEQVDG</sequence>
<dbReference type="STRING" id="3659.A0A0A0L2X4"/>
<dbReference type="PROSITE" id="PS51038">
    <property type="entry name" value="BAH"/>
    <property type="match status" value="1"/>
</dbReference>
<evidence type="ECO:0000256" key="2">
    <source>
        <dbReference type="ARBA" id="ARBA00022771"/>
    </source>
</evidence>
<evidence type="ECO:0000313" key="9">
    <source>
        <dbReference type="Proteomes" id="UP000029981"/>
    </source>
</evidence>
<keyword evidence="2 4" id="KW-0863">Zinc-finger</keyword>
<dbReference type="PANTHER" id="PTHR47527:SF3">
    <property type="entry name" value="RING_FYVE_PHD ZINC FINGER SUPERFAMILY PROTEIN"/>
    <property type="match status" value="1"/>
</dbReference>
<dbReference type="Gene3D" id="2.30.30.490">
    <property type="match status" value="1"/>
</dbReference>
<dbReference type="OMA" id="KCYFPDD"/>
<dbReference type="CDD" id="cd04370">
    <property type="entry name" value="BAH"/>
    <property type="match status" value="1"/>
</dbReference>
<feature type="compositionally biased region" description="Low complexity" evidence="5">
    <location>
        <begin position="405"/>
        <end position="418"/>
    </location>
</feature>
<dbReference type="InterPro" id="IPR019786">
    <property type="entry name" value="Zinc_finger_PHD-type_CS"/>
</dbReference>